<evidence type="ECO:0000313" key="2">
    <source>
        <dbReference type="EMBL" id="GGN17652.1"/>
    </source>
</evidence>
<dbReference type="Pfam" id="PF04229">
    <property type="entry name" value="GrpB"/>
    <property type="match status" value="1"/>
</dbReference>
<sequence>MADRQVIRGADRMTTPAWAYERAEVRPHDPRWSDRAATERESLEELLAPWLVDGVEHVGSTAVPGLAAKPIIDLMASVTALDTEASELLTASGWAYVPPRLDNRPWRRFFVKPDATGQRREAHLHLIQAGHQRWTDQLRFRDALRANKNLAQQYEDLKRRLATESGNDREAYTDGKAAFVAKALRAPHA</sequence>
<dbReference type="InterPro" id="IPR043519">
    <property type="entry name" value="NT_sf"/>
</dbReference>
<proteinExistence type="predicted"/>
<dbReference type="PANTHER" id="PTHR34822">
    <property type="entry name" value="GRPB DOMAIN PROTEIN (AFU_ORTHOLOGUE AFUA_1G01530)"/>
    <property type="match status" value="1"/>
</dbReference>
<reference evidence="3" key="1">
    <citation type="journal article" date="2019" name="Int. J. Syst. Evol. Microbiol.">
        <title>The Global Catalogue of Microorganisms (GCM) 10K type strain sequencing project: providing services to taxonomists for standard genome sequencing and annotation.</title>
        <authorList>
            <consortium name="The Broad Institute Genomics Platform"/>
            <consortium name="The Broad Institute Genome Sequencing Center for Infectious Disease"/>
            <person name="Wu L."/>
            <person name="Ma J."/>
        </authorList>
    </citation>
    <scope>NUCLEOTIDE SEQUENCE [LARGE SCALE GENOMIC DNA]</scope>
    <source>
        <strain evidence="3">CGMCC 4.7319</strain>
    </source>
</reference>
<name>A0ABQ2IQF8_9PSEU</name>
<dbReference type="Proteomes" id="UP000597656">
    <property type="component" value="Unassembled WGS sequence"/>
</dbReference>
<evidence type="ECO:0008006" key="4">
    <source>
        <dbReference type="Google" id="ProtNLM"/>
    </source>
</evidence>
<protein>
    <recommendedName>
        <fullName evidence="4">GrpB family protein</fullName>
    </recommendedName>
</protein>
<dbReference type="EMBL" id="BMNC01000014">
    <property type="protein sequence ID" value="GGN17652.1"/>
    <property type="molecule type" value="Genomic_DNA"/>
</dbReference>
<dbReference type="InterPro" id="IPR007344">
    <property type="entry name" value="GrpB/CoaE"/>
</dbReference>
<dbReference type="SUPFAM" id="SSF81301">
    <property type="entry name" value="Nucleotidyltransferase"/>
    <property type="match status" value="1"/>
</dbReference>
<evidence type="ECO:0000256" key="1">
    <source>
        <dbReference type="SAM" id="Coils"/>
    </source>
</evidence>
<dbReference type="PANTHER" id="PTHR34822:SF1">
    <property type="entry name" value="GRPB FAMILY PROTEIN"/>
    <property type="match status" value="1"/>
</dbReference>
<keyword evidence="1" id="KW-0175">Coiled coil</keyword>
<keyword evidence="3" id="KW-1185">Reference proteome</keyword>
<gene>
    <name evidence="2" type="ORF">GCM10011609_68220</name>
</gene>
<comment type="caution">
    <text evidence="2">The sequence shown here is derived from an EMBL/GenBank/DDBJ whole genome shotgun (WGS) entry which is preliminary data.</text>
</comment>
<feature type="coiled-coil region" evidence="1">
    <location>
        <begin position="140"/>
        <end position="167"/>
    </location>
</feature>
<evidence type="ECO:0000313" key="3">
    <source>
        <dbReference type="Proteomes" id="UP000597656"/>
    </source>
</evidence>
<organism evidence="2 3">
    <name type="scientific">Lentzea pudingi</name>
    <dbReference type="NCBI Taxonomy" id="1789439"/>
    <lineage>
        <taxon>Bacteria</taxon>
        <taxon>Bacillati</taxon>
        <taxon>Actinomycetota</taxon>
        <taxon>Actinomycetes</taxon>
        <taxon>Pseudonocardiales</taxon>
        <taxon>Pseudonocardiaceae</taxon>
        <taxon>Lentzea</taxon>
    </lineage>
</organism>
<dbReference type="Gene3D" id="3.30.460.10">
    <property type="entry name" value="Beta Polymerase, domain 2"/>
    <property type="match status" value="1"/>
</dbReference>
<accession>A0ABQ2IQF8</accession>